<name>A0A117NGC9_PICGL</name>
<keyword evidence="1" id="KW-0496">Mitochondrion</keyword>
<dbReference type="AlphaFoldDB" id="A0A117NGC9"/>
<reference evidence="1" key="1">
    <citation type="journal article" date="2015" name="Genome Biol. Evol.">
        <title>Organellar Genomes of White Spruce (Picea glauca): Assembly and Annotation.</title>
        <authorList>
            <person name="Jackman S.D."/>
            <person name="Warren R.L."/>
            <person name="Gibb E.A."/>
            <person name="Vandervalk B.P."/>
            <person name="Mohamadi H."/>
            <person name="Chu J."/>
            <person name="Raymond A."/>
            <person name="Pleasance S."/>
            <person name="Coope R."/>
            <person name="Wildung M.R."/>
            <person name="Ritland C.E."/>
            <person name="Bousquet J."/>
            <person name="Jones S.J."/>
            <person name="Bohlmann J."/>
            <person name="Birol I."/>
        </authorList>
    </citation>
    <scope>NUCLEOTIDE SEQUENCE [LARGE SCALE GENOMIC DNA]</scope>
    <source>
        <tissue evidence="1">Flushing bud</tissue>
    </source>
</reference>
<dbReference type="EMBL" id="LKAM01000011">
    <property type="protein sequence ID" value="KUM46611.1"/>
    <property type="molecule type" value="Genomic_DNA"/>
</dbReference>
<sequence length="89" mass="10311">MANSDSPTAMLLPSLFELFCSYNCDGTTAMVQLRWFYGGERTFLFIQLRCFYRVYLSGSAMVQLRRFLLREIGLSVHAMVRWSNCDGFC</sequence>
<accession>A0A117NGC9</accession>
<evidence type="ECO:0000313" key="1">
    <source>
        <dbReference type="EMBL" id="KUM46611.1"/>
    </source>
</evidence>
<comment type="caution">
    <text evidence="1">The sequence shown here is derived from an EMBL/GenBank/DDBJ whole genome shotgun (WGS) entry which is preliminary data.</text>
</comment>
<protein>
    <submittedName>
        <fullName evidence="1">Uncharacterized protein</fullName>
    </submittedName>
</protein>
<proteinExistence type="predicted"/>
<geneLocation type="mitochondrion" evidence="1"/>
<organism evidence="1">
    <name type="scientific">Picea glauca</name>
    <name type="common">White spruce</name>
    <name type="synonym">Pinus glauca</name>
    <dbReference type="NCBI Taxonomy" id="3330"/>
    <lineage>
        <taxon>Eukaryota</taxon>
        <taxon>Viridiplantae</taxon>
        <taxon>Streptophyta</taxon>
        <taxon>Embryophyta</taxon>
        <taxon>Tracheophyta</taxon>
        <taxon>Spermatophyta</taxon>
        <taxon>Pinopsida</taxon>
        <taxon>Pinidae</taxon>
        <taxon>Conifers I</taxon>
        <taxon>Pinales</taxon>
        <taxon>Pinaceae</taxon>
        <taxon>Picea</taxon>
    </lineage>
</organism>
<gene>
    <name evidence="1" type="ORF">ABT39_MTgene1713</name>
</gene>